<dbReference type="InterPro" id="IPR009057">
    <property type="entry name" value="Homeodomain-like_sf"/>
</dbReference>
<keyword evidence="1" id="KW-0805">Transcription regulation</keyword>
<feature type="domain" description="HTH tetR-type" evidence="5">
    <location>
        <begin position="6"/>
        <end position="65"/>
    </location>
</feature>
<evidence type="ECO:0000259" key="5">
    <source>
        <dbReference type="PROSITE" id="PS50977"/>
    </source>
</evidence>
<evidence type="ECO:0000256" key="4">
    <source>
        <dbReference type="PROSITE-ProRule" id="PRU00335"/>
    </source>
</evidence>
<sequence length="201" mass="21618">MRADAKKNYAHLLATAGEVIKEHGVEASLRDIARKADVGLATLYRHFPTREALLEALLRKTLDELTREAAKLEQTEPPQQALLLWINDAVRFVRSYNGAVAVMSAALDDVNSALHASCSNLRSAGARLLENAQTAGVARPDISGLDLFAIIGALGWIGDQPSFGSRAEHLFGIIAGSLLTVGSDDSIKLQPRRPNAPQNSN</sequence>
<dbReference type="Gene3D" id="1.10.357.10">
    <property type="entry name" value="Tetracycline Repressor, domain 2"/>
    <property type="match status" value="1"/>
</dbReference>
<evidence type="ECO:0000313" key="6">
    <source>
        <dbReference type="EMBL" id="MDQ0535690.1"/>
    </source>
</evidence>
<evidence type="ECO:0000256" key="1">
    <source>
        <dbReference type="ARBA" id="ARBA00023015"/>
    </source>
</evidence>
<dbReference type="PRINTS" id="PR00455">
    <property type="entry name" value="HTHTETR"/>
</dbReference>
<proteinExistence type="predicted"/>
<keyword evidence="2 4" id="KW-0238">DNA-binding</keyword>
<dbReference type="InterPro" id="IPR036271">
    <property type="entry name" value="Tet_transcr_reg_TetR-rel_C_sf"/>
</dbReference>
<dbReference type="SUPFAM" id="SSF48498">
    <property type="entry name" value="Tetracyclin repressor-like, C-terminal domain"/>
    <property type="match status" value="1"/>
</dbReference>
<dbReference type="InterPro" id="IPR050109">
    <property type="entry name" value="HTH-type_TetR-like_transc_reg"/>
</dbReference>
<dbReference type="PROSITE" id="PS50977">
    <property type="entry name" value="HTH_TETR_2"/>
    <property type="match status" value="1"/>
</dbReference>
<dbReference type="EMBL" id="JAUSVU010000019">
    <property type="protein sequence ID" value="MDQ0535690.1"/>
    <property type="molecule type" value="Genomic_DNA"/>
</dbReference>
<comment type="caution">
    <text evidence="6">The sequence shown here is derived from an EMBL/GenBank/DDBJ whole genome shotgun (WGS) entry which is preliminary data.</text>
</comment>
<keyword evidence="3" id="KW-0804">Transcription</keyword>
<accession>A0ABU0MQD7</accession>
<feature type="DNA-binding region" description="H-T-H motif" evidence="4">
    <location>
        <begin position="28"/>
        <end position="47"/>
    </location>
</feature>
<dbReference type="InterPro" id="IPR001647">
    <property type="entry name" value="HTH_TetR"/>
</dbReference>
<dbReference type="PANTHER" id="PTHR30055:SF234">
    <property type="entry name" value="HTH-TYPE TRANSCRIPTIONAL REGULATOR BETI"/>
    <property type="match status" value="1"/>
</dbReference>
<dbReference type="Proteomes" id="UP001244552">
    <property type="component" value="Unassembled WGS sequence"/>
</dbReference>
<dbReference type="RefSeq" id="WP_209987231.1">
    <property type="nucleotide sequence ID" value="NZ_JAGINO010000021.1"/>
</dbReference>
<evidence type="ECO:0000256" key="3">
    <source>
        <dbReference type="ARBA" id="ARBA00023163"/>
    </source>
</evidence>
<gene>
    <name evidence="6" type="ORF">QO018_004574</name>
</gene>
<dbReference type="Pfam" id="PF00440">
    <property type="entry name" value="TetR_N"/>
    <property type="match status" value="1"/>
</dbReference>
<evidence type="ECO:0000313" key="7">
    <source>
        <dbReference type="Proteomes" id="UP001244552"/>
    </source>
</evidence>
<organism evidence="6 7">
    <name type="scientific">Azospirillum picis</name>
    <dbReference type="NCBI Taxonomy" id="488438"/>
    <lineage>
        <taxon>Bacteria</taxon>
        <taxon>Pseudomonadati</taxon>
        <taxon>Pseudomonadota</taxon>
        <taxon>Alphaproteobacteria</taxon>
        <taxon>Rhodospirillales</taxon>
        <taxon>Azospirillaceae</taxon>
        <taxon>Azospirillum</taxon>
    </lineage>
</organism>
<dbReference type="InterPro" id="IPR049445">
    <property type="entry name" value="TetR_SbtR-like_C"/>
</dbReference>
<keyword evidence="7" id="KW-1185">Reference proteome</keyword>
<dbReference type="PANTHER" id="PTHR30055">
    <property type="entry name" value="HTH-TYPE TRANSCRIPTIONAL REGULATOR RUTR"/>
    <property type="match status" value="1"/>
</dbReference>
<name>A0ABU0MQD7_9PROT</name>
<reference evidence="6 7" key="1">
    <citation type="submission" date="2023-07" db="EMBL/GenBank/DDBJ databases">
        <title>Genomic Encyclopedia of Type Strains, Phase IV (KMG-IV): sequencing the most valuable type-strain genomes for metagenomic binning, comparative biology and taxonomic classification.</title>
        <authorList>
            <person name="Goeker M."/>
        </authorList>
    </citation>
    <scope>NUCLEOTIDE SEQUENCE [LARGE SCALE GENOMIC DNA]</scope>
    <source>
        <strain evidence="6 7">DSM 19922</strain>
    </source>
</reference>
<protein>
    <submittedName>
        <fullName evidence="6">AcrR family transcriptional regulator</fullName>
    </submittedName>
</protein>
<dbReference type="Pfam" id="PF21597">
    <property type="entry name" value="TetR_C_43"/>
    <property type="match status" value="1"/>
</dbReference>
<dbReference type="SUPFAM" id="SSF46689">
    <property type="entry name" value="Homeodomain-like"/>
    <property type="match status" value="1"/>
</dbReference>
<evidence type="ECO:0000256" key="2">
    <source>
        <dbReference type="ARBA" id="ARBA00023125"/>
    </source>
</evidence>